<evidence type="ECO:0000313" key="3">
    <source>
        <dbReference type="Proteomes" id="UP000799438"/>
    </source>
</evidence>
<reference evidence="2" key="1">
    <citation type="journal article" date="2020" name="Stud. Mycol.">
        <title>101 Dothideomycetes genomes: a test case for predicting lifestyles and emergence of pathogens.</title>
        <authorList>
            <person name="Haridas S."/>
            <person name="Albert R."/>
            <person name="Binder M."/>
            <person name="Bloem J."/>
            <person name="Labutti K."/>
            <person name="Salamov A."/>
            <person name="Andreopoulos B."/>
            <person name="Baker S."/>
            <person name="Barry K."/>
            <person name="Bills G."/>
            <person name="Bluhm B."/>
            <person name="Cannon C."/>
            <person name="Castanera R."/>
            <person name="Culley D."/>
            <person name="Daum C."/>
            <person name="Ezra D."/>
            <person name="Gonzalez J."/>
            <person name="Henrissat B."/>
            <person name="Kuo A."/>
            <person name="Liang C."/>
            <person name="Lipzen A."/>
            <person name="Lutzoni F."/>
            <person name="Magnuson J."/>
            <person name="Mondo S."/>
            <person name="Nolan M."/>
            <person name="Ohm R."/>
            <person name="Pangilinan J."/>
            <person name="Park H.-J."/>
            <person name="Ramirez L."/>
            <person name="Alfaro M."/>
            <person name="Sun H."/>
            <person name="Tritt A."/>
            <person name="Yoshinaga Y."/>
            <person name="Zwiers L.-H."/>
            <person name="Turgeon B."/>
            <person name="Goodwin S."/>
            <person name="Spatafora J."/>
            <person name="Crous P."/>
            <person name="Grigoriev I."/>
        </authorList>
    </citation>
    <scope>NUCLEOTIDE SEQUENCE</scope>
    <source>
        <strain evidence="2">CBS 121167</strain>
    </source>
</reference>
<dbReference type="Proteomes" id="UP000799438">
    <property type="component" value="Unassembled WGS sequence"/>
</dbReference>
<protein>
    <submittedName>
        <fullName evidence="2">Uncharacterized protein</fullName>
    </submittedName>
</protein>
<dbReference type="RefSeq" id="XP_033391922.1">
    <property type="nucleotide sequence ID" value="XM_033541400.1"/>
</dbReference>
<dbReference type="AlphaFoldDB" id="A0A6A6AYX4"/>
<gene>
    <name evidence="2" type="ORF">K452DRAFT_292579</name>
</gene>
<keyword evidence="3" id="KW-1185">Reference proteome</keyword>
<proteinExistence type="predicted"/>
<accession>A0A6A6AYX4</accession>
<dbReference type="EMBL" id="ML995529">
    <property type="protein sequence ID" value="KAF2136204.1"/>
    <property type="molecule type" value="Genomic_DNA"/>
</dbReference>
<feature type="region of interest" description="Disordered" evidence="1">
    <location>
        <begin position="145"/>
        <end position="166"/>
    </location>
</feature>
<evidence type="ECO:0000256" key="1">
    <source>
        <dbReference type="SAM" id="MobiDB-lite"/>
    </source>
</evidence>
<organism evidence="2 3">
    <name type="scientific">Aplosporella prunicola CBS 121167</name>
    <dbReference type="NCBI Taxonomy" id="1176127"/>
    <lineage>
        <taxon>Eukaryota</taxon>
        <taxon>Fungi</taxon>
        <taxon>Dikarya</taxon>
        <taxon>Ascomycota</taxon>
        <taxon>Pezizomycotina</taxon>
        <taxon>Dothideomycetes</taxon>
        <taxon>Dothideomycetes incertae sedis</taxon>
        <taxon>Botryosphaeriales</taxon>
        <taxon>Aplosporellaceae</taxon>
        <taxon>Aplosporella</taxon>
    </lineage>
</organism>
<sequence>MSREEFLPGSVVPKRFEWSTDWKRPRPSWSSSYGLKDTDKLVLWEGTGDPFFVRKDGSQRLPPKGVHLSSESIGLLYDLVDDGPLGLTALHENWPFAMHLYIIHPGYRPMGCAYKILKSGVWYFGVYRGYYLLCGDEGYTQFKDKEAEDAKKEGREPEDINEPERQPWVVGDVPEELNWHDDFDADQIRIYTEPFPVCHPPIAKDRVIVTDLARPSPSWRGKATRADIYASASYQLQSPIFR</sequence>
<name>A0A6A6AYX4_9PEZI</name>
<evidence type="ECO:0000313" key="2">
    <source>
        <dbReference type="EMBL" id="KAF2136204.1"/>
    </source>
</evidence>
<feature type="compositionally biased region" description="Basic and acidic residues" evidence="1">
    <location>
        <begin position="145"/>
        <end position="165"/>
    </location>
</feature>
<dbReference type="GeneID" id="54298896"/>